<proteinExistence type="predicted"/>
<reference evidence="1" key="1">
    <citation type="submission" date="2014-12" db="EMBL/GenBank/DDBJ databases">
        <title>Insight into the proteome of Arion vulgaris.</title>
        <authorList>
            <person name="Aradska J."/>
            <person name="Bulat T."/>
            <person name="Smidak R."/>
            <person name="Sarate P."/>
            <person name="Gangsoo J."/>
            <person name="Sialana F."/>
            <person name="Bilban M."/>
            <person name="Lubec G."/>
        </authorList>
    </citation>
    <scope>NUCLEOTIDE SEQUENCE</scope>
    <source>
        <tissue evidence="1">Skin</tissue>
    </source>
</reference>
<dbReference type="EMBL" id="HACG01033012">
    <property type="protein sequence ID" value="CEK79877.1"/>
    <property type="molecule type" value="Transcribed_RNA"/>
</dbReference>
<gene>
    <name evidence="1" type="primary">ORF117934</name>
</gene>
<organism evidence="1">
    <name type="scientific">Arion vulgaris</name>
    <dbReference type="NCBI Taxonomy" id="1028688"/>
    <lineage>
        <taxon>Eukaryota</taxon>
        <taxon>Metazoa</taxon>
        <taxon>Spiralia</taxon>
        <taxon>Lophotrochozoa</taxon>
        <taxon>Mollusca</taxon>
        <taxon>Gastropoda</taxon>
        <taxon>Heterobranchia</taxon>
        <taxon>Euthyneura</taxon>
        <taxon>Panpulmonata</taxon>
        <taxon>Eupulmonata</taxon>
        <taxon>Stylommatophora</taxon>
        <taxon>Helicina</taxon>
        <taxon>Arionoidea</taxon>
        <taxon>Arionidae</taxon>
        <taxon>Arion</taxon>
    </lineage>
</organism>
<name>A0A0B7AGX6_9EUPU</name>
<evidence type="ECO:0000313" key="1">
    <source>
        <dbReference type="EMBL" id="CEK79877.1"/>
    </source>
</evidence>
<sequence>MSDQLLVTTVTRKRGYRYVGHTLTINDQRNTKQVLKWLTTGSRKKRLPR</sequence>
<dbReference type="AlphaFoldDB" id="A0A0B7AGX6"/>
<protein>
    <submittedName>
        <fullName evidence="1">Uncharacterized protein</fullName>
    </submittedName>
</protein>
<accession>A0A0B7AGX6</accession>